<comment type="catalytic activity">
    <reaction evidence="1">
        <text>Thiol-dependent hydrolysis of ester, thioester, amide, peptide and isopeptide bonds formed by the C-terminal Gly of ubiquitin (a 76-residue protein attached to proteins as an intracellular targeting signal).</text>
        <dbReference type="EC" id="3.4.19.12"/>
    </reaction>
</comment>
<dbReference type="InterPro" id="IPR029346">
    <property type="entry name" value="USP_C"/>
</dbReference>
<dbReference type="KEGG" id="sind:110011357"/>
<gene>
    <name evidence="11" type="primary">LOC110011357</name>
</gene>
<accession>A0A8M8USQ4</accession>
<dbReference type="Pfam" id="PF14533">
    <property type="entry name" value="USP7_C2"/>
    <property type="match status" value="1"/>
</dbReference>
<dbReference type="GO" id="GO:0004843">
    <property type="term" value="F:cysteine-type deubiquitinase activity"/>
    <property type="evidence" value="ECO:0007669"/>
    <property type="project" value="UniProtKB-EC"/>
</dbReference>
<name>A0A8M8USQ4_SESIN</name>
<evidence type="ECO:0000256" key="1">
    <source>
        <dbReference type="ARBA" id="ARBA00000707"/>
    </source>
</evidence>
<dbReference type="OrthoDB" id="289038at2759"/>
<evidence type="ECO:0000259" key="8">
    <source>
        <dbReference type="Pfam" id="PF12436"/>
    </source>
</evidence>
<evidence type="ECO:0000259" key="9">
    <source>
        <dbReference type="Pfam" id="PF14533"/>
    </source>
</evidence>
<dbReference type="Gene3D" id="3.10.20.90">
    <property type="entry name" value="Phosphatidylinositol 3-kinase Catalytic Subunit, Chain A, domain 1"/>
    <property type="match status" value="2"/>
</dbReference>
<evidence type="ECO:0000256" key="6">
    <source>
        <dbReference type="ARBA" id="ARBA00022801"/>
    </source>
</evidence>
<sequence length="390" mass="46107">MALTSNLFTFHTTYAEKNFIKSYGKPTDLLEKLNELAGYAPDEEIELVFEIYCVFAFQEIKFEPMVMYGYIDKRLTFRSNQLEDGDIVWYQKSMPAQTRKLFCCPDIPYFLEYQHSLQVIHFRSFEKPEKDEFYLQLSKLDSNDEVVRKVANQLGVDDPSKLRLTSHNIYSQRPKAHPIRYQGVENLLEMPLHYNHLFDILYFEVVDIPLPELQELRILKLAFSYVANSEVKTHSIRLPKERTVGDVLEHLKEKVKLSCPNAELRLLVVFLHKIYKIYPNSDKIAAINDNRWTLRTEEIPEEDKFLGLSKCLIHVCHFMHEDAQKQMRIKNLGKPFLLMINDGETLSRIEVRVQNKLQVRYEEFSKWRCAFVSHSQAQYLEDSDTLFDHF</sequence>
<dbReference type="InterPro" id="IPR024729">
    <property type="entry name" value="USP7_ICP0-binding_dom"/>
</dbReference>
<evidence type="ECO:0000256" key="5">
    <source>
        <dbReference type="ARBA" id="ARBA00022786"/>
    </source>
</evidence>
<dbReference type="Proteomes" id="UP000504604">
    <property type="component" value="Unplaced"/>
</dbReference>
<evidence type="ECO:0000256" key="3">
    <source>
        <dbReference type="ARBA" id="ARBA00012759"/>
    </source>
</evidence>
<dbReference type="GeneID" id="110011357"/>
<dbReference type="Pfam" id="PF12436">
    <property type="entry name" value="USP7_ICP0_bdg"/>
    <property type="match status" value="1"/>
</dbReference>
<evidence type="ECO:0000256" key="4">
    <source>
        <dbReference type="ARBA" id="ARBA00022670"/>
    </source>
</evidence>
<feature type="domain" description="Ubiquitin carboxyl-terminal hydrolase C-terminal" evidence="9">
    <location>
        <begin position="201"/>
        <end position="389"/>
    </location>
</feature>
<evidence type="ECO:0000256" key="2">
    <source>
        <dbReference type="ARBA" id="ARBA00009085"/>
    </source>
</evidence>
<reference evidence="11" key="1">
    <citation type="submission" date="2025-08" db="UniProtKB">
        <authorList>
            <consortium name="RefSeq"/>
        </authorList>
    </citation>
    <scope>IDENTIFICATION</scope>
</reference>
<evidence type="ECO:0000313" key="10">
    <source>
        <dbReference type="Proteomes" id="UP000504604"/>
    </source>
</evidence>
<keyword evidence="6" id="KW-0378">Hydrolase</keyword>
<dbReference type="EC" id="3.4.19.12" evidence="3"/>
<organism evidence="10 11">
    <name type="scientific">Sesamum indicum</name>
    <name type="common">Oriental sesame</name>
    <name type="synonym">Sesamum orientale</name>
    <dbReference type="NCBI Taxonomy" id="4182"/>
    <lineage>
        <taxon>Eukaryota</taxon>
        <taxon>Viridiplantae</taxon>
        <taxon>Streptophyta</taxon>
        <taxon>Embryophyta</taxon>
        <taxon>Tracheophyta</taxon>
        <taxon>Spermatophyta</taxon>
        <taxon>Magnoliopsida</taxon>
        <taxon>eudicotyledons</taxon>
        <taxon>Gunneridae</taxon>
        <taxon>Pentapetalae</taxon>
        <taxon>asterids</taxon>
        <taxon>lamiids</taxon>
        <taxon>Lamiales</taxon>
        <taxon>Pedaliaceae</taxon>
        <taxon>Sesamum</taxon>
    </lineage>
</organism>
<protein>
    <recommendedName>
        <fullName evidence="3">ubiquitinyl hydrolase 1</fullName>
        <ecNumber evidence="3">3.4.19.12</ecNumber>
    </recommendedName>
</protein>
<keyword evidence="7" id="KW-0788">Thiol protease</keyword>
<keyword evidence="10" id="KW-1185">Reference proteome</keyword>
<dbReference type="RefSeq" id="XP_020547020.1">
    <property type="nucleotide sequence ID" value="XM_020691361.1"/>
</dbReference>
<proteinExistence type="inferred from homology"/>
<comment type="similarity">
    <text evidence="2">Belongs to the peptidase C19 family.</text>
</comment>
<keyword evidence="4" id="KW-0645">Protease</keyword>
<evidence type="ECO:0000313" key="11">
    <source>
        <dbReference type="RefSeq" id="XP_020547020.1"/>
    </source>
</evidence>
<feature type="domain" description="Ubiquitin carboxyl-terminal hydrolase 7 ICP0-binding" evidence="8">
    <location>
        <begin position="13"/>
        <end position="190"/>
    </location>
</feature>
<keyword evidence="5" id="KW-0833">Ubl conjugation pathway</keyword>
<dbReference type="AlphaFoldDB" id="A0A8M8USQ4"/>
<evidence type="ECO:0000256" key="7">
    <source>
        <dbReference type="ARBA" id="ARBA00022807"/>
    </source>
</evidence>
<dbReference type="GO" id="GO:0006508">
    <property type="term" value="P:proteolysis"/>
    <property type="evidence" value="ECO:0007669"/>
    <property type="project" value="UniProtKB-KW"/>
</dbReference>